<accession>A0A6N2ZA76</accession>
<gene>
    <name evidence="1" type="ORF">IBLFYP30_01053</name>
</gene>
<protein>
    <recommendedName>
        <fullName evidence="2">Helix-turn-helix type 11 domain-containing protein</fullName>
    </recommendedName>
</protein>
<proteinExistence type="predicted"/>
<evidence type="ECO:0000313" key="1">
    <source>
        <dbReference type="EMBL" id="VYT74032.1"/>
    </source>
</evidence>
<name>A0A6N2ZA76_9FIRM</name>
<dbReference type="InterPro" id="IPR043128">
    <property type="entry name" value="Rev_trsase/Diguanyl_cyclase"/>
</dbReference>
<reference evidence="1" key="1">
    <citation type="submission" date="2019-11" db="EMBL/GenBank/DDBJ databases">
        <authorList>
            <person name="Feng L."/>
        </authorList>
    </citation>
    <scope>NUCLEOTIDE SEQUENCE</scope>
    <source>
        <strain evidence="1">IbartlettiiLFYP30</strain>
    </source>
</reference>
<dbReference type="Gene3D" id="3.30.70.270">
    <property type="match status" value="1"/>
</dbReference>
<organism evidence="1">
    <name type="scientific">Intestinibacter bartlettii</name>
    <dbReference type="NCBI Taxonomy" id="261299"/>
    <lineage>
        <taxon>Bacteria</taxon>
        <taxon>Bacillati</taxon>
        <taxon>Bacillota</taxon>
        <taxon>Clostridia</taxon>
        <taxon>Peptostreptococcales</taxon>
        <taxon>Peptostreptococcaceae</taxon>
        <taxon>Intestinibacter</taxon>
    </lineage>
</organism>
<evidence type="ECO:0008006" key="2">
    <source>
        <dbReference type="Google" id="ProtNLM"/>
    </source>
</evidence>
<dbReference type="AlphaFoldDB" id="A0A6N2ZA76"/>
<sequence length="443" mass="50744">MKIALVAPIEIMDKAEEISKEFDDIKLIKLIYNDYKDSLNLIKNIPDNYDAILFGGLSAYSYCQQYLEKTCIWDYFPRHVMSFCNALLSASLLGYDITNVSCDTYSYSLVKEAYTDLSFDFDNIKLSLIEDKPLRLDDEEAKIKYNQEVFEFHKNSFLKDNRTCIITALHTVSKMLKKNGIYCFTAYPSRAVIRETLSKLYLKHQAIQNQKSKIVILSIEIDLPSEYSVISKDEYSYIHEKMELLEMIYKFAQDIKAAVVEASYNTFLLFSTKNVLELETDNFKNISLLNEISKNSLHTVSIGIGYGSTAQDAKYNANLGVIKSKQYNKNSAYIVYENNKIEGPIMANNKNHETNNNLIDKKLALISETSGVSINTVFTIYNIISKYKKTHFTSKELSEACNLSTRNINRIINKLEISGYCSIVGKKIVNNTGRPSRIIKFNF</sequence>
<dbReference type="EMBL" id="CACRUE010000009">
    <property type="protein sequence ID" value="VYT74032.1"/>
    <property type="molecule type" value="Genomic_DNA"/>
</dbReference>
<dbReference type="RefSeq" id="WP_156530601.1">
    <property type="nucleotide sequence ID" value="NZ_CACRUE010000009.1"/>
</dbReference>